<evidence type="ECO:0000256" key="10">
    <source>
        <dbReference type="ARBA" id="ARBA00023204"/>
    </source>
</evidence>
<dbReference type="CDD" id="cd06138">
    <property type="entry name" value="ExoI_N"/>
    <property type="match status" value="1"/>
</dbReference>
<dbReference type="RefSeq" id="WP_352567871.1">
    <property type="nucleotide sequence ID" value="NZ_JAMYMY010000004.1"/>
</dbReference>
<protein>
    <recommendedName>
        <fullName evidence="4">Exodeoxyribonuclease I</fullName>
        <ecNumber evidence="3">3.1.11.1</ecNumber>
    </recommendedName>
    <alternativeName>
        <fullName evidence="11">DNA deoxyribophosphodiesterase</fullName>
    </alternativeName>
</protein>
<evidence type="ECO:0000256" key="4">
    <source>
        <dbReference type="ARBA" id="ARBA00019900"/>
    </source>
</evidence>
<dbReference type="InterPro" id="IPR038649">
    <property type="entry name" value="EXOI_SH3_sf"/>
</dbReference>
<gene>
    <name evidence="15" type="ORF">NKI33_05525</name>
</gene>
<dbReference type="SUPFAM" id="SSF53098">
    <property type="entry name" value="Ribonuclease H-like"/>
    <property type="match status" value="1"/>
</dbReference>
<dbReference type="Pfam" id="PF08411">
    <property type="entry name" value="ExoI_SH3"/>
    <property type="match status" value="1"/>
</dbReference>
<reference evidence="15 16" key="1">
    <citation type="journal article" date="2024" name="Proc. Natl. Acad. Sci. U.S.A.">
        <title>The evolutionary genomics of adaptation to stress in wild rhizobium bacteria.</title>
        <authorList>
            <person name="Kehlet-Delgado H."/>
            <person name="Montoya A.P."/>
            <person name="Jensen K.T."/>
            <person name="Wendlandt C.E."/>
            <person name="Dexheimer C."/>
            <person name="Roberts M."/>
            <person name="Torres Martinez L."/>
            <person name="Friesen M.L."/>
            <person name="Griffitts J.S."/>
            <person name="Porter S.S."/>
        </authorList>
    </citation>
    <scope>NUCLEOTIDE SEQUENCE [LARGE SCALE GENOMIC DNA]</scope>
    <source>
        <strain evidence="15 16">M0729</strain>
    </source>
</reference>
<dbReference type="InterPro" id="IPR013520">
    <property type="entry name" value="Ribonucl_H"/>
</dbReference>
<evidence type="ECO:0000256" key="9">
    <source>
        <dbReference type="ARBA" id="ARBA00023125"/>
    </source>
</evidence>
<dbReference type="PANTHER" id="PTHR30231">
    <property type="entry name" value="DNA POLYMERASE III SUBUNIT EPSILON"/>
    <property type="match status" value="1"/>
</dbReference>
<accession>A0ABV1YB72</accession>
<evidence type="ECO:0000259" key="13">
    <source>
        <dbReference type="PROSITE" id="PS51784"/>
    </source>
</evidence>
<dbReference type="InterPro" id="IPR013620">
    <property type="entry name" value="Exonuc_1_SH3"/>
</dbReference>
<dbReference type="SMART" id="SM00479">
    <property type="entry name" value="EXOIII"/>
    <property type="match status" value="1"/>
</dbReference>
<dbReference type="Proteomes" id="UP001464387">
    <property type="component" value="Unassembled WGS sequence"/>
</dbReference>
<proteinExistence type="predicted"/>
<evidence type="ECO:0000256" key="5">
    <source>
        <dbReference type="ARBA" id="ARBA00022723"/>
    </source>
</evidence>
<dbReference type="Gene3D" id="1.20.1280.70">
    <property type="entry name" value="Exonuclease ExoI, domain 3"/>
    <property type="match status" value="1"/>
</dbReference>
<keyword evidence="16" id="KW-1185">Reference proteome</keyword>
<dbReference type="Pfam" id="PF00929">
    <property type="entry name" value="RNase_T"/>
    <property type="match status" value="1"/>
</dbReference>
<dbReference type="InterPro" id="IPR036397">
    <property type="entry name" value="RNaseH_sf"/>
</dbReference>
<dbReference type="Pfam" id="PF26016">
    <property type="entry name" value="ExoI_C"/>
    <property type="match status" value="1"/>
</dbReference>
<evidence type="ECO:0000313" key="16">
    <source>
        <dbReference type="Proteomes" id="UP001464387"/>
    </source>
</evidence>
<dbReference type="PROSITE" id="PS51785">
    <property type="entry name" value="EXOI_C"/>
    <property type="match status" value="1"/>
</dbReference>
<keyword evidence="5" id="KW-0479">Metal-binding</keyword>
<keyword evidence="8" id="KW-0460">Magnesium</keyword>
<dbReference type="InterPro" id="IPR034747">
    <property type="entry name" value="EXOI_SH3"/>
</dbReference>
<keyword evidence="15" id="KW-0269">Exonuclease</keyword>
<dbReference type="InterPro" id="IPR058561">
    <property type="entry name" value="Exonuc_1_C"/>
</dbReference>
<keyword evidence="9" id="KW-0238">DNA-binding</keyword>
<evidence type="ECO:0000256" key="12">
    <source>
        <dbReference type="ARBA" id="ARBA00046792"/>
    </source>
</evidence>
<dbReference type="EMBL" id="JAMYPJ010000005">
    <property type="protein sequence ID" value="MER8932421.1"/>
    <property type="molecule type" value="Genomic_DNA"/>
</dbReference>
<comment type="catalytic activity">
    <reaction evidence="1">
        <text>Exonucleolytic cleavage in the 3'- to 5'-direction to yield nucleoside 5'-phosphates.</text>
        <dbReference type="EC" id="3.1.11.1"/>
    </reaction>
</comment>
<comment type="caution">
    <text evidence="15">The sequence shown here is derived from an EMBL/GenBank/DDBJ whole genome shotgun (WGS) entry which is preliminary data.</text>
</comment>
<dbReference type="InterPro" id="IPR012337">
    <property type="entry name" value="RNaseH-like_sf"/>
</dbReference>
<dbReference type="PROSITE" id="PS51784">
    <property type="entry name" value="EXOI_SH3"/>
    <property type="match status" value="1"/>
</dbReference>
<evidence type="ECO:0000256" key="8">
    <source>
        <dbReference type="ARBA" id="ARBA00022842"/>
    </source>
</evidence>
<keyword evidence="15" id="KW-0540">Nuclease</keyword>
<comment type="subunit">
    <text evidence="12">Monomer. Interacts with ssb (via C-terminus); this interaction stimulates the exonuclease activity by recruiting the enzyme to its substrate.</text>
</comment>
<dbReference type="Gene3D" id="3.30.420.10">
    <property type="entry name" value="Ribonuclease H-like superfamily/Ribonuclease H"/>
    <property type="match status" value="1"/>
</dbReference>
<keyword evidence="7" id="KW-0378">Hydrolase</keyword>
<keyword evidence="10" id="KW-0234">DNA repair</keyword>
<feature type="domain" description="ExoI SH3-like" evidence="13">
    <location>
        <begin position="194"/>
        <end position="334"/>
    </location>
</feature>
<dbReference type="PIRSF" id="PIRSF000977">
    <property type="entry name" value="Exodeoxyribonuclease_I"/>
    <property type="match status" value="1"/>
</dbReference>
<dbReference type="GO" id="GO:0004527">
    <property type="term" value="F:exonuclease activity"/>
    <property type="evidence" value="ECO:0007669"/>
    <property type="project" value="UniProtKB-KW"/>
</dbReference>
<name>A0ABV1YB72_9HYPH</name>
<dbReference type="EC" id="3.1.11.1" evidence="3"/>
<organism evidence="15 16">
    <name type="scientific">Mesorhizobium opportunistum</name>
    <dbReference type="NCBI Taxonomy" id="593909"/>
    <lineage>
        <taxon>Bacteria</taxon>
        <taxon>Pseudomonadati</taxon>
        <taxon>Pseudomonadota</taxon>
        <taxon>Alphaproteobacteria</taxon>
        <taxon>Hyphomicrobiales</taxon>
        <taxon>Phyllobacteriaceae</taxon>
        <taxon>Mesorhizobium</taxon>
    </lineage>
</organism>
<comment type="cofactor">
    <cofactor evidence="2">
        <name>Mg(2+)</name>
        <dbReference type="ChEBI" id="CHEBI:18420"/>
    </cofactor>
</comment>
<evidence type="ECO:0000313" key="15">
    <source>
        <dbReference type="EMBL" id="MER8932421.1"/>
    </source>
</evidence>
<dbReference type="PANTHER" id="PTHR30231:SF41">
    <property type="entry name" value="DNA POLYMERASE III SUBUNIT EPSILON"/>
    <property type="match status" value="1"/>
</dbReference>
<dbReference type="Gene3D" id="3.30.1520.20">
    <property type="entry name" value="Exonuclease ExoI, domain 2"/>
    <property type="match status" value="1"/>
</dbReference>
<evidence type="ECO:0000256" key="7">
    <source>
        <dbReference type="ARBA" id="ARBA00022801"/>
    </source>
</evidence>
<keyword evidence="6" id="KW-0227">DNA damage</keyword>
<sequence length="472" mass="53122">MAFIFYDTETTGADRCFDQILQFAAALTDDDLNVIDSFEIRCRLLPHIVPSPGAMVVTGVRVDQLFDLQIPSHYEMCRRIHEVLTAWSPATVVGYNSISFDEELLRRAFYSSLLPIYLTNTGGNSRLDIMPLAIAAHTFAPEGFNWPINEKGRTSFKLDRLAPANGFEHSNAHDALADVYATIHIARLIRDRAPVVWESAMAYRSKATATRYAELNPVFVATRLRFGLCSSFLVTAIGTNPDNSGEVFLLDLREDPAALLAMTEEELAAYIATKPRPISSLKLNASPLFMPIESVGEKAPGYALGLEEIARRAELVRSDEGLRQRLISVVLQGRTPFQESPHLEEQIYGSFYSRSDQSLIDEFREASWPRRFELSRQFDDRRLRGLSGRLVYIDAPHVMPANMRADYARAIAARIHSRTDRSGRWTTLDEAIEEGQEMLTDAPVGREAILQEHLARLTAWHEEVGLILHDPE</sequence>
<evidence type="ECO:0000256" key="6">
    <source>
        <dbReference type="ARBA" id="ARBA00022763"/>
    </source>
</evidence>
<evidence type="ECO:0000256" key="1">
    <source>
        <dbReference type="ARBA" id="ARBA00000563"/>
    </source>
</evidence>
<evidence type="ECO:0000256" key="11">
    <source>
        <dbReference type="ARBA" id="ARBA00031220"/>
    </source>
</evidence>
<evidence type="ECO:0000259" key="14">
    <source>
        <dbReference type="PROSITE" id="PS51785"/>
    </source>
</evidence>
<evidence type="ECO:0000256" key="3">
    <source>
        <dbReference type="ARBA" id="ARBA00012108"/>
    </source>
</evidence>
<evidence type="ECO:0000256" key="2">
    <source>
        <dbReference type="ARBA" id="ARBA00001946"/>
    </source>
</evidence>
<dbReference type="InterPro" id="IPR023607">
    <property type="entry name" value="Exodeoxyribonuclease_I"/>
</dbReference>
<feature type="domain" description="ExoI C-terminal" evidence="14">
    <location>
        <begin position="339"/>
        <end position="465"/>
    </location>
</feature>